<dbReference type="Gene3D" id="3.30.70.270">
    <property type="match status" value="1"/>
</dbReference>
<reference evidence="2" key="1">
    <citation type="submission" date="2023-07" db="EMBL/GenBank/DDBJ databases">
        <title>Chromosome-level genome assembly of Artemia franciscana.</title>
        <authorList>
            <person name="Jo E."/>
        </authorList>
    </citation>
    <scope>NUCLEOTIDE SEQUENCE</scope>
    <source>
        <tissue evidence="2">Whole body</tissue>
    </source>
</reference>
<evidence type="ECO:0000313" key="2">
    <source>
        <dbReference type="EMBL" id="KAK2719404.1"/>
    </source>
</evidence>
<dbReference type="Pfam" id="PF00078">
    <property type="entry name" value="RVT_1"/>
    <property type="match status" value="1"/>
</dbReference>
<dbReference type="InterPro" id="IPR000477">
    <property type="entry name" value="RT_dom"/>
</dbReference>
<dbReference type="EMBL" id="JAVRJZ010000008">
    <property type="protein sequence ID" value="KAK2719404.1"/>
    <property type="molecule type" value="Genomic_DNA"/>
</dbReference>
<dbReference type="InterPro" id="IPR043128">
    <property type="entry name" value="Rev_trsase/Diguanyl_cyclase"/>
</dbReference>
<name>A0AA88I137_ARTSF</name>
<organism evidence="2 3">
    <name type="scientific">Artemia franciscana</name>
    <name type="common">Brine shrimp</name>
    <name type="synonym">Artemia sanfranciscana</name>
    <dbReference type="NCBI Taxonomy" id="6661"/>
    <lineage>
        <taxon>Eukaryota</taxon>
        <taxon>Metazoa</taxon>
        <taxon>Ecdysozoa</taxon>
        <taxon>Arthropoda</taxon>
        <taxon>Crustacea</taxon>
        <taxon>Branchiopoda</taxon>
        <taxon>Anostraca</taxon>
        <taxon>Artemiidae</taxon>
        <taxon>Artemia</taxon>
    </lineage>
</organism>
<sequence>MVATEKKDGTLRTCINPVDLNKLIRRPLYPIPSLEDITSKLHWVKYLSKLDARLGYWSLVLDDESSDLMTFNTIFGRYHFKQMTFGIISAQDVFQRRMEEALEGLDGFAVIIDDLLVFGSTLEEHNKQLVAVLESQSKRYQVQQNKMQLLCDIFWTYHY</sequence>
<keyword evidence="3" id="KW-1185">Reference proteome</keyword>
<dbReference type="CDD" id="cd01647">
    <property type="entry name" value="RT_LTR"/>
    <property type="match status" value="1"/>
</dbReference>
<dbReference type="InterPro" id="IPR043502">
    <property type="entry name" value="DNA/RNA_pol_sf"/>
</dbReference>
<comment type="caution">
    <text evidence="2">The sequence shown here is derived from an EMBL/GenBank/DDBJ whole genome shotgun (WGS) entry which is preliminary data.</text>
</comment>
<proteinExistence type="predicted"/>
<feature type="domain" description="Reverse transcriptase" evidence="1">
    <location>
        <begin position="6"/>
        <end position="150"/>
    </location>
</feature>
<protein>
    <recommendedName>
        <fullName evidence="1">Reverse transcriptase domain-containing protein</fullName>
    </recommendedName>
</protein>
<dbReference type="Gene3D" id="3.10.10.10">
    <property type="entry name" value="HIV Type 1 Reverse Transcriptase, subunit A, domain 1"/>
    <property type="match status" value="1"/>
</dbReference>
<dbReference type="PANTHER" id="PTHR37984">
    <property type="entry name" value="PROTEIN CBG26694"/>
    <property type="match status" value="1"/>
</dbReference>
<dbReference type="GO" id="GO:0071897">
    <property type="term" value="P:DNA biosynthetic process"/>
    <property type="evidence" value="ECO:0007669"/>
    <property type="project" value="UniProtKB-ARBA"/>
</dbReference>
<dbReference type="SUPFAM" id="SSF56672">
    <property type="entry name" value="DNA/RNA polymerases"/>
    <property type="match status" value="1"/>
</dbReference>
<evidence type="ECO:0000259" key="1">
    <source>
        <dbReference type="Pfam" id="PF00078"/>
    </source>
</evidence>
<gene>
    <name evidence="2" type="ORF">QYM36_005030</name>
</gene>
<accession>A0AA88I137</accession>
<dbReference type="AlphaFoldDB" id="A0AA88I137"/>
<dbReference type="InterPro" id="IPR050951">
    <property type="entry name" value="Retrovirus_Pol_polyprotein"/>
</dbReference>
<evidence type="ECO:0000313" key="3">
    <source>
        <dbReference type="Proteomes" id="UP001187531"/>
    </source>
</evidence>
<dbReference type="PANTHER" id="PTHR37984:SF5">
    <property type="entry name" value="PROTEIN NYNRIN-LIKE"/>
    <property type="match status" value="1"/>
</dbReference>
<dbReference type="Proteomes" id="UP001187531">
    <property type="component" value="Unassembled WGS sequence"/>
</dbReference>